<name>A0ABV9EET2_9ACTN</name>
<evidence type="ECO:0000259" key="5">
    <source>
        <dbReference type="Pfam" id="PF00149"/>
    </source>
</evidence>
<dbReference type="EMBL" id="JBHSFN010000010">
    <property type="protein sequence ID" value="MFC4588062.1"/>
    <property type="molecule type" value="Genomic_DNA"/>
</dbReference>
<evidence type="ECO:0000256" key="1">
    <source>
        <dbReference type="ARBA" id="ARBA00022723"/>
    </source>
</evidence>
<keyword evidence="2" id="KW-0378">Hydrolase</keyword>
<dbReference type="PANTHER" id="PTHR42988:SF2">
    <property type="entry name" value="CYCLIC NUCLEOTIDE PHOSPHODIESTERASE CBUA0032-RELATED"/>
    <property type="match status" value="1"/>
</dbReference>
<dbReference type="Proteomes" id="UP001595891">
    <property type="component" value="Unassembled WGS sequence"/>
</dbReference>
<gene>
    <name evidence="6" type="ORF">ACFO8L_18365</name>
</gene>
<protein>
    <submittedName>
        <fullName evidence="6">Metallophosphoesterase</fullName>
    </submittedName>
</protein>
<sequence length="253" mass="26918">MLTIAHVSDVHIDGSARSAERAERVVRHLSGLPGPIDAVLVTGDIADHGTAEEYEIAHGLLRFPYPTIICPGNHDSRPEFRKVLLGEAGGTDGSAAINQVLRVGGLTVALCDSSIPGRDDGHLDEETLRWLTEILASATGPVLVGMHHQPVPVGVPYVDDIRLREPERLEAVLRAHPRVVALLVGHVHTPASTVFAGLPVYVAPGVASTALLPQETTAHPPLDFDLPPGFALHVLSDDGRLTSHARVMPALDM</sequence>
<comment type="caution">
    <text evidence="6">The sequence shown here is derived from an EMBL/GenBank/DDBJ whole genome shotgun (WGS) entry which is preliminary data.</text>
</comment>
<dbReference type="PANTHER" id="PTHR42988">
    <property type="entry name" value="PHOSPHOHYDROLASE"/>
    <property type="match status" value="1"/>
</dbReference>
<accession>A0ABV9EET2</accession>
<dbReference type="InterPro" id="IPR029052">
    <property type="entry name" value="Metallo-depent_PP-like"/>
</dbReference>
<keyword evidence="1" id="KW-0479">Metal-binding</keyword>
<feature type="domain" description="Calcineurin-like phosphoesterase" evidence="5">
    <location>
        <begin position="3"/>
        <end position="190"/>
    </location>
</feature>
<evidence type="ECO:0000256" key="3">
    <source>
        <dbReference type="ARBA" id="ARBA00023004"/>
    </source>
</evidence>
<dbReference type="RefSeq" id="WP_262840827.1">
    <property type="nucleotide sequence ID" value="NZ_JANZYP010000002.1"/>
</dbReference>
<dbReference type="Gene3D" id="3.60.21.10">
    <property type="match status" value="1"/>
</dbReference>
<dbReference type="Pfam" id="PF00149">
    <property type="entry name" value="Metallophos"/>
    <property type="match status" value="1"/>
</dbReference>
<reference evidence="7" key="1">
    <citation type="journal article" date="2019" name="Int. J. Syst. Evol. Microbiol.">
        <title>The Global Catalogue of Microorganisms (GCM) 10K type strain sequencing project: providing services to taxonomists for standard genome sequencing and annotation.</title>
        <authorList>
            <consortium name="The Broad Institute Genomics Platform"/>
            <consortium name="The Broad Institute Genome Sequencing Center for Infectious Disease"/>
            <person name="Wu L."/>
            <person name="Ma J."/>
        </authorList>
    </citation>
    <scope>NUCLEOTIDE SEQUENCE [LARGE SCALE GENOMIC DNA]</scope>
    <source>
        <strain evidence="7">CCUG 49560</strain>
    </source>
</reference>
<evidence type="ECO:0000313" key="7">
    <source>
        <dbReference type="Proteomes" id="UP001595891"/>
    </source>
</evidence>
<keyword evidence="3" id="KW-0408">Iron</keyword>
<dbReference type="InterPro" id="IPR050884">
    <property type="entry name" value="CNP_phosphodiesterase-III"/>
</dbReference>
<comment type="similarity">
    <text evidence="4">Belongs to the cyclic nucleotide phosphodiesterase class-III family.</text>
</comment>
<organism evidence="6 7">
    <name type="scientific">Sphaerisporangium corydalis</name>
    <dbReference type="NCBI Taxonomy" id="1441875"/>
    <lineage>
        <taxon>Bacteria</taxon>
        <taxon>Bacillati</taxon>
        <taxon>Actinomycetota</taxon>
        <taxon>Actinomycetes</taxon>
        <taxon>Streptosporangiales</taxon>
        <taxon>Streptosporangiaceae</taxon>
        <taxon>Sphaerisporangium</taxon>
    </lineage>
</organism>
<keyword evidence="7" id="KW-1185">Reference proteome</keyword>
<evidence type="ECO:0000256" key="4">
    <source>
        <dbReference type="ARBA" id="ARBA00025742"/>
    </source>
</evidence>
<dbReference type="InterPro" id="IPR004843">
    <property type="entry name" value="Calcineurin-like_PHP"/>
</dbReference>
<proteinExistence type="inferred from homology"/>
<evidence type="ECO:0000313" key="6">
    <source>
        <dbReference type="EMBL" id="MFC4588062.1"/>
    </source>
</evidence>
<dbReference type="SUPFAM" id="SSF56300">
    <property type="entry name" value="Metallo-dependent phosphatases"/>
    <property type="match status" value="1"/>
</dbReference>
<evidence type="ECO:0000256" key="2">
    <source>
        <dbReference type="ARBA" id="ARBA00022801"/>
    </source>
</evidence>